<evidence type="ECO:0000313" key="3">
    <source>
        <dbReference type="Proteomes" id="UP000037122"/>
    </source>
</evidence>
<evidence type="ECO:0000256" key="1">
    <source>
        <dbReference type="SAM" id="MobiDB-lite"/>
    </source>
</evidence>
<dbReference type="EMBL" id="LGST01000041">
    <property type="protein sequence ID" value="KND97752.1"/>
    <property type="molecule type" value="Genomic_DNA"/>
</dbReference>
<name>A0A0L0NU85_CANAR</name>
<evidence type="ECO:0000313" key="2">
    <source>
        <dbReference type="EMBL" id="KND97752.1"/>
    </source>
</evidence>
<sequence length="38" mass="4278">MGGRKRDQDGNERGNGQQHCGHVIRYENGKLLVRLNNG</sequence>
<feature type="compositionally biased region" description="Basic and acidic residues" evidence="1">
    <location>
        <begin position="1"/>
        <end position="12"/>
    </location>
</feature>
<proteinExistence type="predicted"/>
<feature type="region of interest" description="Disordered" evidence="1">
    <location>
        <begin position="1"/>
        <end position="22"/>
    </location>
</feature>
<gene>
    <name evidence="2" type="ORF">QG37_06163</name>
</gene>
<reference evidence="3" key="1">
    <citation type="journal article" date="2015" name="BMC Genomics">
        <title>Draft genome of a commonly misdiagnosed multidrug resistant pathogen Candida auris.</title>
        <authorList>
            <person name="Chatterjee S."/>
            <person name="Alampalli S.V."/>
            <person name="Nageshan R.K."/>
            <person name="Chettiar S.T."/>
            <person name="Joshi S."/>
            <person name="Tatu U.S."/>
        </authorList>
    </citation>
    <scope>NUCLEOTIDE SEQUENCE [LARGE SCALE GENOMIC DNA]</scope>
    <source>
        <strain evidence="3">6684</strain>
    </source>
</reference>
<dbReference type="Proteomes" id="UP000037122">
    <property type="component" value="Unassembled WGS sequence"/>
</dbReference>
<organism evidence="2 3">
    <name type="scientific">Candidozyma auris</name>
    <name type="common">Yeast</name>
    <name type="synonym">Candida auris</name>
    <dbReference type="NCBI Taxonomy" id="498019"/>
    <lineage>
        <taxon>Eukaryota</taxon>
        <taxon>Fungi</taxon>
        <taxon>Dikarya</taxon>
        <taxon>Ascomycota</taxon>
        <taxon>Saccharomycotina</taxon>
        <taxon>Pichiomycetes</taxon>
        <taxon>Metschnikowiaceae</taxon>
        <taxon>Candidozyma</taxon>
    </lineage>
</organism>
<dbReference type="AlphaFoldDB" id="A0A0L0NU85"/>
<protein>
    <submittedName>
        <fullName evidence="2">Uncharacterized protein</fullName>
    </submittedName>
</protein>
<comment type="caution">
    <text evidence="2">The sequence shown here is derived from an EMBL/GenBank/DDBJ whole genome shotgun (WGS) entry which is preliminary data.</text>
</comment>
<accession>A0A0L0NU85</accession>